<feature type="compositionally biased region" description="Polar residues" evidence="2">
    <location>
        <begin position="322"/>
        <end position="336"/>
    </location>
</feature>
<feature type="compositionally biased region" description="Low complexity" evidence="2">
    <location>
        <begin position="155"/>
        <end position="164"/>
    </location>
</feature>
<evidence type="ECO:0000256" key="2">
    <source>
        <dbReference type="SAM" id="MobiDB-lite"/>
    </source>
</evidence>
<feature type="region of interest" description="Disordered" evidence="2">
    <location>
        <begin position="376"/>
        <end position="399"/>
    </location>
</feature>
<evidence type="ECO:0000313" key="3">
    <source>
        <dbReference type="EMBL" id="KAK9915820.1"/>
    </source>
</evidence>
<dbReference type="EMBL" id="JALJOT010000004">
    <property type="protein sequence ID" value="KAK9915820.1"/>
    <property type="molecule type" value="Genomic_DNA"/>
</dbReference>
<feature type="region of interest" description="Disordered" evidence="2">
    <location>
        <begin position="412"/>
        <end position="437"/>
    </location>
</feature>
<accession>A0ABR2YWU6</accession>
<keyword evidence="1" id="KW-0175">Coiled coil</keyword>
<feature type="compositionally biased region" description="Low complexity" evidence="2">
    <location>
        <begin position="80"/>
        <end position="89"/>
    </location>
</feature>
<feature type="region of interest" description="Disordered" evidence="2">
    <location>
        <begin position="80"/>
        <end position="109"/>
    </location>
</feature>
<protein>
    <recommendedName>
        <fullName evidence="5">TPX2 C-terminal domain-containing protein</fullName>
    </recommendedName>
</protein>
<keyword evidence="4" id="KW-1185">Reference proteome</keyword>
<evidence type="ECO:0008006" key="5">
    <source>
        <dbReference type="Google" id="ProtNLM"/>
    </source>
</evidence>
<proteinExistence type="predicted"/>
<feature type="coiled-coil region" evidence="1">
    <location>
        <begin position="605"/>
        <end position="632"/>
    </location>
</feature>
<evidence type="ECO:0000313" key="4">
    <source>
        <dbReference type="Proteomes" id="UP001491310"/>
    </source>
</evidence>
<reference evidence="3 4" key="1">
    <citation type="journal article" date="2024" name="Nat. Commun.">
        <title>Phylogenomics reveals the evolutionary origins of lichenization in chlorophyte algae.</title>
        <authorList>
            <person name="Puginier C."/>
            <person name="Libourel C."/>
            <person name="Otte J."/>
            <person name="Skaloud P."/>
            <person name="Haon M."/>
            <person name="Grisel S."/>
            <person name="Petersen M."/>
            <person name="Berrin J.G."/>
            <person name="Delaux P.M."/>
            <person name="Dal Grande F."/>
            <person name="Keller J."/>
        </authorList>
    </citation>
    <scope>NUCLEOTIDE SEQUENCE [LARGE SCALE GENOMIC DNA]</scope>
    <source>
        <strain evidence="3 4">SAG 216-7</strain>
    </source>
</reference>
<dbReference type="Proteomes" id="UP001491310">
    <property type="component" value="Unassembled WGS sequence"/>
</dbReference>
<feature type="region of interest" description="Disordered" evidence="2">
    <location>
        <begin position="147"/>
        <end position="231"/>
    </location>
</feature>
<gene>
    <name evidence="3" type="ORF">WJX75_004541</name>
</gene>
<name>A0ABR2YWU6_9CHLO</name>
<feature type="region of interest" description="Disordered" evidence="2">
    <location>
        <begin position="317"/>
        <end position="357"/>
    </location>
</feature>
<organism evidence="3 4">
    <name type="scientific">Coccomyxa subellipsoidea</name>
    <dbReference type="NCBI Taxonomy" id="248742"/>
    <lineage>
        <taxon>Eukaryota</taxon>
        <taxon>Viridiplantae</taxon>
        <taxon>Chlorophyta</taxon>
        <taxon>core chlorophytes</taxon>
        <taxon>Trebouxiophyceae</taxon>
        <taxon>Trebouxiophyceae incertae sedis</taxon>
        <taxon>Coccomyxaceae</taxon>
        <taxon>Coccomyxa</taxon>
    </lineage>
</organism>
<dbReference type="PANTHER" id="PTHR37028">
    <property type="entry name" value="UNNAMED PRODUCT-RELATED"/>
    <property type="match status" value="1"/>
</dbReference>
<feature type="compositionally biased region" description="Basic and acidic residues" evidence="2">
    <location>
        <begin position="380"/>
        <end position="390"/>
    </location>
</feature>
<dbReference type="PANTHER" id="PTHR37028:SF4">
    <property type="entry name" value="ALMS MOTIF DOMAIN-CONTAINING PROTEIN"/>
    <property type="match status" value="1"/>
</dbReference>
<sequence>MAERRTTDVLAQLLASKELSAHIGANSTEPTAAPEVQGSGSEFGSAAGLLDTAAHQHFINGQANKASSGHAFYNGRGSAVPAAAPTPVTGQSAARQGRASGAPGGGPYEYTVATTSTQRLWFRGGPTAEDAGRAMYARAMAARERAERRHETVRAQRQAAEEAACSFSPRTNRARNDALLRGHASWPPADTAPEPGTSQGKSRPPRTPRLAGQAAGSSLQLSGNPFRSPSAHAGERMYAEALRSLERQRTATQLTIQEELEQMRAAAPQARSLPPSIYGAGAMARVRLIRTRSISPRRRNPAYQDLMKECTFKPKTLWRSRSAAQTPRSHSLNRQQDPPARSGAPARRRPQRASISADEALDRFLRRASLTANQVPKLLHITEPDQERQPGNESADTPDHAIADGLEQLALGGDASTDSTDAAVKSGKESTQQLPRQQEGAFQGLAPDLDFDEFLQRQKTFVEERSRKVELTRTQTAKRLGKTIGISPGSESLLRQWKTVKVERKGSFHKAGKENGGRGRPLAHAWSLDNSFRPKITRRAQLKKARSVEELHEGGRLQRERTLEQLRLERTAAEEAQMTFAPSINPCYSVSSRPLLDLADPDPYLAHAESQRRRLEASRQQAAEERKEKELADCTFSPRTIPLPAFMQRLSGAHGSMSHSKSDLESYAQQLKWL</sequence>
<comment type="caution">
    <text evidence="3">The sequence shown here is derived from an EMBL/GenBank/DDBJ whole genome shotgun (WGS) entry which is preliminary data.</text>
</comment>
<feature type="compositionally biased region" description="Polar residues" evidence="2">
    <location>
        <begin position="215"/>
        <end position="227"/>
    </location>
</feature>
<evidence type="ECO:0000256" key="1">
    <source>
        <dbReference type="SAM" id="Coils"/>
    </source>
</evidence>